<name>A0AA86QCS2_9EUKA</name>
<dbReference type="Proteomes" id="UP001642409">
    <property type="component" value="Unassembled WGS sequence"/>
</dbReference>
<protein>
    <submittedName>
        <fullName evidence="3">Hypothetical_protein</fullName>
    </submittedName>
</protein>
<keyword evidence="4" id="KW-1185">Reference proteome</keyword>
<evidence type="ECO:0000313" key="4">
    <source>
        <dbReference type="Proteomes" id="UP001642409"/>
    </source>
</evidence>
<dbReference type="AlphaFoldDB" id="A0AA86QCS2"/>
<sequence length="120" mass="14289">MLRQDEYSSRHSQSRQSESSQSHSGIRQVLPTIYRQEPEQQITFKQTKNQKMLSFVESLMADIDAKDQQLIAKDQQLIAKDQQLIALNEQRNEQITAKNTKIFQLENQLRQFKLRELYYE</sequence>
<reference evidence="2" key="1">
    <citation type="submission" date="2023-06" db="EMBL/GenBank/DDBJ databases">
        <authorList>
            <person name="Kurt Z."/>
        </authorList>
    </citation>
    <scope>NUCLEOTIDE SEQUENCE</scope>
</reference>
<evidence type="ECO:0000313" key="2">
    <source>
        <dbReference type="EMBL" id="CAI9956791.1"/>
    </source>
</evidence>
<feature type="compositionally biased region" description="Low complexity" evidence="1">
    <location>
        <begin position="10"/>
        <end position="24"/>
    </location>
</feature>
<evidence type="ECO:0000313" key="3">
    <source>
        <dbReference type="EMBL" id="CAL6049424.1"/>
    </source>
</evidence>
<proteinExistence type="predicted"/>
<accession>A0AA86QCS2</accession>
<feature type="region of interest" description="Disordered" evidence="1">
    <location>
        <begin position="1"/>
        <end position="28"/>
    </location>
</feature>
<organism evidence="2">
    <name type="scientific">Hexamita inflata</name>
    <dbReference type="NCBI Taxonomy" id="28002"/>
    <lineage>
        <taxon>Eukaryota</taxon>
        <taxon>Metamonada</taxon>
        <taxon>Diplomonadida</taxon>
        <taxon>Hexamitidae</taxon>
        <taxon>Hexamitinae</taxon>
        <taxon>Hexamita</taxon>
    </lineage>
</organism>
<dbReference type="EMBL" id="CAXDID020000179">
    <property type="protein sequence ID" value="CAL6049424.1"/>
    <property type="molecule type" value="Genomic_DNA"/>
</dbReference>
<comment type="caution">
    <text evidence="2">The sequence shown here is derived from an EMBL/GenBank/DDBJ whole genome shotgun (WGS) entry which is preliminary data.</text>
</comment>
<gene>
    <name evidence="3" type="ORF">HINF_LOCUS43278</name>
    <name evidence="2" type="ORF">HINF_LOCUS44436</name>
</gene>
<evidence type="ECO:0000256" key="1">
    <source>
        <dbReference type="SAM" id="MobiDB-lite"/>
    </source>
</evidence>
<dbReference type="EMBL" id="CATOUU010000879">
    <property type="protein sequence ID" value="CAI9956791.1"/>
    <property type="molecule type" value="Genomic_DNA"/>
</dbReference>
<reference evidence="3 4" key="2">
    <citation type="submission" date="2024-07" db="EMBL/GenBank/DDBJ databases">
        <authorList>
            <person name="Akdeniz Z."/>
        </authorList>
    </citation>
    <scope>NUCLEOTIDE SEQUENCE [LARGE SCALE GENOMIC DNA]</scope>
</reference>